<organism evidence="1 2">
    <name type="scientific">Musa balbisiana</name>
    <name type="common">Banana</name>
    <dbReference type="NCBI Taxonomy" id="52838"/>
    <lineage>
        <taxon>Eukaryota</taxon>
        <taxon>Viridiplantae</taxon>
        <taxon>Streptophyta</taxon>
        <taxon>Embryophyta</taxon>
        <taxon>Tracheophyta</taxon>
        <taxon>Spermatophyta</taxon>
        <taxon>Magnoliopsida</taxon>
        <taxon>Liliopsida</taxon>
        <taxon>Zingiberales</taxon>
        <taxon>Musaceae</taxon>
        <taxon>Musa</taxon>
    </lineage>
</organism>
<evidence type="ECO:0008006" key="3">
    <source>
        <dbReference type="Google" id="ProtNLM"/>
    </source>
</evidence>
<dbReference type="EMBL" id="PYDT01000006">
    <property type="protein sequence ID" value="THU57394.1"/>
    <property type="molecule type" value="Genomic_DNA"/>
</dbReference>
<dbReference type="AlphaFoldDB" id="A0A4S8J8W3"/>
<name>A0A4S8J8W3_MUSBA</name>
<evidence type="ECO:0000313" key="1">
    <source>
        <dbReference type="EMBL" id="THU57394.1"/>
    </source>
</evidence>
<proteinExistence type="predicted"/>
<dbReference type="Gene3D" id="1.25.40.10">
    <property type="entry name" value="Tetratricopeptide repeat domain"/>
    <property type="match status" value="1"/>
</dbReference>
<reference evidence="1 2" key="1">
    <citation type="journal article" date="2019" name="Nat. Plants">
        <title>Genome sequencing of Musa balbisiana reveals subgenome evolution and function divergence in polyploid bananas.</title>
        <authorList>
            <person name="Yao X."/>
        </authorList>
    </citation>
    <scope>NUCLEOTIDE SEQUENCE [LARGE SCALE GENOMIC DNA]</scope>
    <source>
        <strain evidence="2">cv. DH-PKW</strain>
        <tissue evidence="1">Leaves</tissue>
    </source>
</reference>
<dbReference type="InterPro" id="IPR011990">
    <property type="entry name" value="TPR-like_helical_dom_sf"/>
</dbReference>
<keyword evidence="2" id="KW-1185">Reference proteome</keyword>
<sequence>MPRRNVSPDKFTFPFILKACASAAALREGHLEEAIALANNMPSLQSVVSKEVLKAIVNVY</sequence>
<gene>
    <name evidence="1" type="ORF">C4D60_Mb03t03070</name>
</gene>
<protein>
    <recommendedName>
        <fullName evidence="3">Pentatricopeptide repeat-containing protein</fullName>
    </recommendedName>
</protein>
<dbReference type="Proteomes" id="UP000317650">
    <property type="component" value="Chromosome 3"/>
</dbReference>
<comment type="caution">
    <text evidence="1">The sequence shown here is derived from an EMBL/GenBank/DDBJ whole genome shotgun (WGS) entry which is preliminary data.</text>
</comment>
<evidence type="ECO:0000313" key="2">
    <source>
        <dbReference type="Proteomes" id="UP000317650"/>
    </source>
</evidence>
<accession>A0A4S8J8W3</accession>